<protein>
    <submittedName>
        <fullName evidence="9">BCCT family transporter</fullName>
    </submittedName>
</protein>
<dbReference type="PANTHER" id="PTHR30047">
    <property type="entry name" value="HIGH-AFFINITY CHOLINE TRANSPORT PROTEIN-RELATED"/>
    <property type="match status" value="1"/>
</dbReference>
<comment type="caution">
    <text evidence="9">The sequence shown here is derived from an EMBL/GenBank/DDBJ whole genome shotgun (WGS) entry which is preliminary data.</text>
</comment>
<dbReference type="RefSeq" id="WP_197665182.1">
    <property type="nucleotide sequence ID" value="NZ_CP062196.1"/>
</dbReference>
<dbReference type="GO" id="GO:0005886">
    <property type="term" value="C:plasma membrane"/>
    <property type="evidence" value="ECO:0007669"/>
    <property type="project" value="UniProtKB-SubCell"/>
</dbReference>
<feature type="transmembrane region" description="Helical" evidence="8">
    <location>
        <begin position="455"/>
        <end position="473"/>
    </location>
</feature>
<evidence type="ECO:0000313" key="9">
    <source>
        <dbReference type="EMBL" id="MBO1109271.1"/>
    </source>
</evidence>
<dbReference type="Proteomes" id="UP000664658">
    <property type="component" value="Unassembled WGS sequence"/>
</dbReference>
<dbReference type="AlphaFoldDB" id="A0A8I2B3Z0"/>
<dbReference type="NCBIfam" id="TIGR00842">
    <property type="entry name" value="bcct"/>
    <property type="match status" value="1"/>
</dbReference>
<evidence type="ECO:0000313" key="10">
    <source>
        <dbReference type="Proteomes" id="UP000664658"/>
    </source>
</evidence>
<feature type="transmembrane region" description="Helical" evidence="8">
    <location>
        <begin position="94"/>
        <end position="114"/>
    </location>
</feature>
<evidence type="ECO:0000256" key="4">
    <source>
        <dbReference type="ARBA" id="ARBA00022475"/>
    </source>
</evidence>
<organism evidence="9 10">
    <name type="scientific">Plesiomonas shigelloides</name>
    <name type="common">Aeromonas shigelloides</name>
    <dbReference type="NCBI Taxonomy" id="703"/>
    <lineage>
        <taxon>Bacteria</taxon>
        <taxon>Pseudomonadati</taxon>
        <taxon>Pseudomonadota</taxon>
        <taxon>Gammaproteobacteria</taxon>
        <taxon>Enterobacterales</taxon>
        <taxon>Enterobacteriaceae</taxon>
        <taxon>Plesiomonas</taxon>
    </lineage>
</organism>
<keyword evidence="3" id="KW-0813">Transport</keyword>
<dbReference type="EMBL" id="JAFNAA010000016">
    <property type="protein sequence ID" value="MBO1109271.1"/>
    <property type="molecule type" value="Genomic_DNA"/>
</dbReference>
<dbReference type="Pfam" id="PF02028">
    <property type="entry name" value="BCCT"/>
    <property type="match status" value="1"/>
</dbReference>
<evidence type="ECO:0000256" key="7">
    <source>
        <dbReference type="ARBA" id="ARBA00023136"/>
    </source>
</evidence>
<feature type="transmembrane region" description="Helical" evidence="8">
    <location>
        <begin position="416"/>
        <end position="443"/>
    </location>
</feature>
<keyword evidence="4" id="KW-1003">Cell membrane</keyword>
<feature type="transmembrane region" description="Helical" evidence="8">
    <location>
        <begin position="12"/>
        <end position="35"/>
    </location>
</feature>
<dbReference type="KEGG" id="pshi:SAMEA2665130_1549"/>
<dbReference type="PANTHER" id="PTHR30047:SF7">
    <property type="entry name" value="HIGH-AFFINITY CHOLINE TRANSPORT PROTEIN"/>
    <property type="match status" value="1"/>
</dbReference>
<evidence type="ECO:0000256" key="1">
    <source>
        <dbReference type="ARBA" id="ARBA00004651"/>
    </source>
</evidence>
<feature type="transmembrane region" description="Helical" evidence="8">
    <location>
        <begin position="352"/>
        <end position="375"/>
    </location>
</feature>
<name>A0A8I2B3Z0_PLESH</name>
<gene>
    <name evidence="9" type="ORF">J2R62_13795</name>
</gene>
<feature type="transmembrane region" description="Helical" evidence="8">
    <location>
        <begin position="265"/>
        <end position="285"/>
    </location>
</feature>
<evidence type="ECO:0000256" key="5">
    <source>
        <dbReference type="ARBA" id="ARBA00022692"/>
    </source>
</evidence>
<dbReference type="GO" id="GO:0022857">
    <property type="term" value="F:transmembrane transporter activity"/>
    <property type="evidence" value="ECO:0007669"/>
    <property type="project" value="InterPro"/>
</dbReference>
<keyword evidence="6 8" id="KW-1133">Transmembrane helix</keyword>
<feature type="transmembrane region" description="Helical" evidence="8">
    <location>
        <begin position="148"/>
        <end position="166"/>
    </location>
</feature>
<proteinExistence type="inferred from homology"/>
<evidence type="ECO:0000256" key="6">
    <source>
        <dbReference type="ARBA" id="ARBA00022989"/>
    </source>
</evidence>
<evidence type="ECO:0000256" key="2">
    <source>
        <dbReference type="ARBA" id="ARBA00005658"/>
    </source>
</evidence>
<reference evidence="9" key="1">
    <citation type="submission" date="2021-03" db="EMBL/GenBank/DDBJ databases">
        <title>Plesiomonas shigelloides zfcc0051, isolated from zebrafish feces.</title>
        <authorList>
            <person name="Vanderhoek Z."/>
            <person name="Gaulke C."/>
        </authorList>
    </citation>
    <scope>NUCLEOTIDE SEQUENCE</scope>
    <source>
        <strain evidence="9">Zfcc0051</strain>
    </source>
</reference>
<sequence>MLRAKSGLFRGLNPTMAVTALTVLSVFLLFGVFAPDLSAQWFQGAKNNIISSFKWYYILVVSLFLCFALYLMFCRYGDLRLGDDDQKPEFSYMAWFAMLFSAGMGIGLIFWSIAEPVFHLQGNPFITEGGTPEAAKVAMRITWFHWGLHPWAIYSIVGLSLSFFCYRKKLPLAIRSVLYPLLGDKIYGFWGHLVDVLAVFGTVFGVATSLGLGVAQMNTGLNEVFGMSVSLQNQLILIGVISAIATLSAVSGVGKGVKLLSEFNLGLSALMLIFFLFAGPTIYIMNSFVQGIGDYLQNIIRLSFWTNAEANGASNWQSSWTAFYWGWWIAWAPFVGIFIARISKGRTVREFVLGVLLVPTLLGLFWMCVFGSTALHIQLFEGGDLIGAVNQDITSALYRTIDLGVHVPALATVAKLAMTLLIATYFITSSDSGTLVVTTLLSVGDQEPPKIHRAIWGMGGGLVAAILLLSGGLEALQAASILAALPFSVIMLFMCAALLKGLREERHHLKHDRLRLQAQDCSPHLNLMERIGPGN</sequence>
<feature type="transmembrane region" description="Helical" evidence="8">
    <location>
        <begin position="55"/>
        <end position="73"/>
    </location>
</feature>
<comment type="subcellular location">
    <subcellularLocation>
        <location evidence="1">Cell membrane</location>
        <topology evidence="1">Multi-pass membrane protein</topology>
    </subcellularLocation>
</comment>
<comment type="similarity">
    <text evidence="2">Belongs to the BCCT transporter (TC 2.A.15) family.</text>
</comment>
<dbReference type="InterPro" id="IPR000060">
    <property type="entry name" value="BCCT_transptr"/>
</dbReference>
<keyword evidence="7 8" id="KW-0472">Membrane</keyword>
<keyword evidence="5 8" id="KW-0812">Transmembrane</keyword>
<feature type="transmembrane region" description="Helical" evidence="8">
    <location>
        <begin position="479"/>
        <end position="499"/>
    </location>
</feature>
<feature type="transmembrane region" description="Helical" evidence="8">
    <location>
        <begin position="235"/>
        <end position="253"/>
    </location>
</feature>
<evidence type="ECO:0000256" key="3">
    <source>
        <dbReference type="ARBA" id="ARBA00022448"/>
    </source>
</evidence>
<evidence type="ECO:0000256" key="8">
    <source>
        <dbReference type="SAM" id="Phobius"/>
    </source>
</evidence>
<accession>A0A8I2B3Z0</accession>
<feature type="transmembrane region" description="Helical" evidence="8">
    <location>
        <begin position="322"/>
        <end position="340"/>
    </location>
</feature>
<feature type="transmembrane region" description="Helical" evidence="8">
    <location>
        <begin position="187"/>
        <end position="215"/>
    </location>
</feature>